<evidence type="ECO:0000256" key="2">
    <source>
        <dbReference type="ARBA" id="ARBA00006856"/>
    </source>
</evidence>
<evidence type="ECO:0000259" key="7">
    <source>
        <dbReference type="PROSITE" id="PS51366"/>
    </source>
</evidence>
<comment type="subcellular location">
    <subcellularLocation>
        <location evidence="1">Nucleus</location>
    </subcellularLocation>
</comment>
<dbReference type="RefSeq" id="XP_006814574.1">
    <property type="nucleotide sequence ID" value="XM_006814511.1"/>
</dbReference>
<dbReference type="PANTHER" id="PTHR18034">
    <property type="entry name" value="CELL CYCLE CONTROL PROTEIN CWF22-RELATED"/>
    <property type="match status" value="1"/>
</dbReference>
<evidence type="ECO:0000256" key="5">
    <source>
        <dbReference type="ARBA" id="ARBA00023242"/>
    </source>
</evidence>
<feature type="region of interest" description="Disordered" evidence="6">
    <location>
        <begin position="741"/>
        <end position="1037"/>
    </location>
</feature>
<evidence type="ECO:0000313" key="8">
    <source>
        <dbReference type="Proteomes" id="UP000694865"/>
    </source>
</evidence>
<dbReference type="Pfam" id="PF02854">
    <property type="entry name" value="MIF4G"/>
    <property type="match status" value="1"/>
</dbReference>
<feature type="compositionally biased region" description="Basic residues" evidence="6">
    <location>
        <begin position="776"/>
        <end position="796"/>
    </location>
</feature>
<dbReference type="GeneID" id="100372609"/>
<comment type="similarity">
    <text evidence="2">Belongs to the CWC22 family.</text>
</comment>
<feature type="compositionally biased region" description="Basic and acidic residues" evidence="6">
    <location>
        <begin position="797"/>
        <end position="845"/>
    </location>
</feature>
<proteinExistence type="inferred from homology"/>
<feature type="compositionally biased region" description="Basic and acidic residues" evidence="6">
    <location>
        <begin position="852"/>
        <end position="883"/>
    </location>
</feature>
<feature type="compositionally biased region" description="Acidic residues" evidence="6">
    <location>
        <begin position="505"/>
        <end position="522"/>
    </location>
</feature>
<dbReference type="InterPro" id="IPR003891">
    <property type="entry name" value="Initiation_fac_eIF4g_MI"/>
</dbReference>
<evidence type="ECO:0000256" key="3">
    <source>
        <dbReference type="ARBA" id="ARBA00022664"/>
    </source>
</evidence>
<keyword evidence="3" id="KW-0507">mRNA processing</keyword>
<evidence type="ECO:0000256" key="6">
    <source>
        <dbReference type="SAM" id="MobiDB-lite"/>
    </source>
</evidence>
<dbReference type="Pfam" id="PF02847">
    <property type="entry name" value="MA3"/>
    <property type="match status" value="1"/>
</dbReference>
<feature type="region of interest" description="Disordered" evidence="6">
    <location>
        <begin position="1"/>
        <end position="214"/>
    </location>
</feature>
<feature type="compositionally biased region" description="Basic and acidic residues" evidence="6">
    <location>
        <begin position="902"/>
        <end position="992"/>
    </location>
</feature>
<feature type="compositionally biased region" description="Basic and acidic residues" evidence="6">
    <location>
        <begin position="103"/>
        <end position="118"/>
    </location>
</feature>
<feature type="compositionally biased region" description="Acidic residues" evidence="6">
    <location>
        <begin position="763"/>
        <end position="772"/>
    </location>
</feature>
<dbReference type="PROSITE" id="PS51366">
    <property type="entry name" value="MI"/>
    <property type="match status" value="1"/>
</dbReference>
<dbReference type="SMART" id="SM00543">
    <property type="entry name" value="MIF4G"/>
    <property type="match status" value="1"/>
</dbReference>
<feature type="compositionally biased region" description="Low complexity" evidence="6">
    <location>
        <begin position="136"/>
        <end position="146"/>
    </location>
</feature>
<feature type="compositionally biased region" description="Basic and acidic residues" evidence="6">
    <location>
        <begin position="26"/>
        <end position="47"/>
    </location>
</feature>
<evidence type="ECO:0000256" key="4">
    <source>
        <dbReference type="ARBA" id="ARBA00023187"/>
    </source>
</evidence>
<feature type="compositionally biased region" description="Polar residues" evidence="6">
    <location>
        <begin position="884"/>
        <end position="896"/>
    </location>
</feature>
<dbReference type="InterPro" id="IPR050781">
    <property type="entry name" value="CWC22_splicing_factor"/>
</dbReference>
<dbReference type="SUPFAM" id="SSF48371">
    <property type="entry name" value="ARM repeat"/>
    <property type="match status" value="1"/>
</dbReference>
<dbReference type="Proteomes" id="UP000694865">
    <property type="component" value="Unplaced"/>
</dbReference>
<dbReference type="InterPro" id="IPR003890">
    <property type="entry name" value="MIF4G-like_typ-3"/>
</dbReference>
<feature type="region of interest" description="Disordered" evidence="6">
    <location>
        <begin position="494"/>
        <end position="529"/>
    </location>
</feature>
<feature type="compositionally biased region" description="Basic and acidic residues" evidence="6">
    <location>
        <begin position="60"/>
        <end position="91"/>
    </location>
</feature>
<protein>
    <submittedName>
        <fullName evidence="9">Pre-mRNA-splicing factor CWC22 homolog</fullName>
    </submittedName>
</protein>
<name>A0ABM0M3I3_SACKO</name>
<feature type="compositionally biased region" description="Basic and acidic residues" evidence="6">
    <location>
        <begin position="150"/>
        <end position="214"/>
    </location>
</feature>
<feature type="compositionally biased region" description="Low complexity" evidence="6">
    <location>
        <begin position="748"/>
        <end position="762"/>
    </location>
</feature>
<dbReference type="PANTHER" id="PTHR18034:SF3">
    <property type="entry name" value="PRE-MRNA-SPLICING FACTOR CWC22 HOMOLOG"/>
    <property type="match status" value="1"/>
</dbReference>
<keyword evidence="5" id="KW-0539">Nucleus</keyword>
<gene>
    <name evidence="9" type="primary">LOC100372609</name>
</gene>
<feature type="domain" description="MI" evidence="7">
    <location>
        <begin position="538"/>
        <end position="654"/>
    </location>
</feature>
<keyword evidence="4" id="KW-0508">mRNA splicing</keyword>
<evidence type="ECO:0000256" key="1">
    <source>
        <dbReference type="ARBA" id="ARBA00004123"/>
    </source>
</evidence>
<dbReference type="SMART" id="SM00544">
    <property type="entry name" value="MA3"/>
    <property type="match status" value="1"/>
</dbReference>
<keyword evidence="8" id="KW-1185">Reference proteome</keyword>
<evidence type="ECO:0000313" key="9">
    <source>
        <dbReference type="RefSeq" id="XP_006814574.1"/>
    </source>
</evidence>
<organism evidence="8 9">
    <name type="scientific">Saccoglossus kowalevskii</name>
    <name type="common">Acorn worm</name>
    <dbReference type="NCBI Taxonomy" id="10224"/>
    <lineage>
        <taxon>Eukaryota</taxon>
        <taxon>Metazoa</taxon>
        <taxon>Hemichordata</taxon>
        <taxon>Enteropneusta</taxon>
        <taxon>Harrimaniidae</taxon>
        <taxon>Saccoglossus</taxon>
    </lineage>
</organism>
<accession>A0ABM0M3I3</accession>
<reference evidence="9" key="1">
    <citation type="submission" date="2025-08" db="UniProtKB">
        <authorList>
            <consortium name="RefSeq"/>
        </authorList>
    </citation>
    <scope>IDENTIFICATION</scope>
    <source>
        <tissue evidence="9">Testes</tissue>
    </source>
</reference>
<dbReference type="Gene3D" id="1.25.40.180">
    <property type="match status" value="1"/>
</dbReference>
<dbReference type="InterPro" id="IPR016024">
    <property type="entry name" value="ARM-type_fold"/>
</dbReference>
<sequence length="1119" mass="129891">MSDRECSGESSSDSDDNQSRSSSDSEELKDSPRYSRTESQREAIKESQKKRKISTDEENTDPKAKSQKTDLEISPKSKEVSPKSESKRKNAESSSPRKRKEHSPRGRERDESYEKSEGEYTDSDESEDTRGPGVKSVVQSVVQRRSPSPRRYDERRSRSSRYHERDRTRGRSRDRYRDNYDRGDKRRNGADTTEDKENKQISEEPSIKKKKEETLVTRTGGAYIPPAKLRMLQAQITDKSSVQYQRIAWEALKKSINGLVNKINISNIVIIVTELFQENIVRGRGLLSRSILQAQTASPTFTHVYAALVAIINTKFPQIGELILKRCIVQFKRSYKRNDKSVCLSSVRFIGHLVNQQVAHEVIALEILTVLLENPTDDSVEVAIGFLKECGQKLTEVSPRGIHAIFERLRSILHEAQIEKRVQYMIEVMFAIRKDQFKDHPSVLEELDKVDEADQFTHLLTLEDEHKPENELNVFKEDPEYLDNEENYKAIKKEILDEGSSGSESGEEGSSDEEDSEEEEDEEKKTEIIDQTETNLIALRRTIYLTIQSSLDFEECAHKLLKVELKPGQEKELCNMFLDCCAQQRSYEKFFGLLSQRFCQLKKEYVQQFEFIFKEQYDTCHRLETNKLRNVAKIFAHLLYTDAIAWTVLSCISLNEEDTTSSSRIFVKILFQELSEYMGLQKLNERLKDQFLQPFFEGLFPRDNPANTRFAINFFTTIGLGGLTDELRDHLKNLPKLIMAQRQEAEASDSSSDSSSGSSDSSESSEESSDSEDEKKKRKMKQAQKRKERSKEKGHHRSESNQKESAVSRKERTQDARRKSRDKDTRKRSRDVRDQTMNMDKEHGNKLVNESRTSEKNISKKDTVKKRQESVRGQRESNRHSGKVETSSGQNRTNHYASDEEYQNKSRQERKVIIHKKAVDSSDEESLVRRNEHSERESRRDEDNRRSSKTKDKRHDTGVMRREVQVIPKQRNDEESSEEEVRHDRSRRDGSRESNTIKNTSRRREGYKDGESRHADSERSNRLAYADPRGGKSDKSRIDLRARIELYSSEEDSTDQINEKTSHFQETIDIIQMQEMSEKECNREMKRNTEILVKKFITQKKNEIWEVGVLTETQLGEMG</sequence>
<feature type="compositionally biased region" description="Basic and acidic residues" evidence="6">
    <location>
        <begin position="1002"/>
        <end position="1021"/>
    </location>
</feature>